<dbReference type="CDD" id="cd00085">
    <property type="entry name" value="HNHc"/>
    <property type="match status" value="1"/>
</dbReference>
<feature type="compositionally biased region" description="Polar residues" evidence="1">
    <location>
        <begin position="36"/>
        <end position="48"/>
    </location>
</feature>
<gene>
    <name evidence="4" type="ORF">UFOVP1354_8</name>
    <name evidence="5" type="ORF">UFOVP1547_47</name>
    <name evidence="3" type="ORF">UFOVP930_58</name>
</gene>
<evidence type="ECO:0000313" key="4">
    <source>
        <dbReference type="EMBL" id="CAB4199786.1"/>
    </source>
</evidence>
<protein>
    <submittedName>
        <fullName evidence="4">Putative NHN endonuclease</fullName>
    </submittedName>
</protein>
<dbReference type="Pfam" id="PF13392">
    <property type="entry name" value="HNH_3"/>
    <property type="match status" value="1"/>
</dbReference>
<organism evidence="4">
    <name type="scientific">uncultured Caudovirales phage</name>
    <dbReference type="NCBI Taxonomy" id="2100421"/>
    <lineage>
        <taxon>Viruses</taxon>
        <taxon>Duplodnaviria</taxon>
        <taxon>Heunggongvirae</taxon>
        <taxon>Uroviricota</taxon>
        <taxon>Caudoviricetes</taxon>
        <taxon>Peduoviridae</taxon>
        <taxon>Maltschvirus</taxon>
        <taxon>Maltschvirus maltsch</taxon>
    </lineage>
</organism>
<dbReference type="SUPFAM" id="SSF54171">
    <property type="entry name" value="DNA-binding domain"/>
    <property type="match status" value="1"/>
</dbReference>
<evidence type="ECO:0000313" key="5">
    <source>
        <dbReference type="EMBL" id="CAB5238556.1"/>
    </source>
</evidence>
<keyword evidence="4" id="KW-0540">Nuclease</keyword>
<name>A0A6J5RZE0_9CAUD</name>
<evidence type="ECO:0000259" key="2">
    <source>
        <dbReference type="Pfam" id="PF13392"/>
    </source>
</evidence>
<proteinExistence type="predicted"/>
<dbReference type="GO" id="GO:0004519">
    <property type="term" value="F:endonuclease activity"/>
    <property type="evidence" value="ECO:0007669"/>
    <property type="project" value="UniProtKB-KW"/>
</dbReference>
<dbReference type="InterPro" id="IPR044925">
    <property type="entry name" value="His-Me_finger_sf"/>
</dbReference>
<dbReference type="GO" id="GO:0003700">
    <property type="term" value="F:DNA-binding transcription factor activity"/>
    <property type="evidence" value="ECO:0007669"/>
    <property type="project" value="InterPro"/>
</dbReference>
<dbReference type="EMBL" id="LR796873">
    <property type="protein sequence ID" value="CAB4172191.1"/>
    <property type="molecule type" value="Genomic_DNA"/>
</dbReference>
<dbReference type="InterPro" id="IPR016177">
    <property type="entry name" value="DNA-bd_dom_sf"/>
</dbReference>
<dbReference type="InterPro" id="IPR003615">
    <property type="entry name" value="HNH_nuc"/>
</dbReference>
<keyword evidence="4" id="KW-0255">Endonuclease</keyword>
<dbReference type="Gene3D" id="3.30.730.10">
    <property type="entry name" value="AP2/ERF domain"/>
    <property type="match status" value="1"/>
</dbReference>
<dbReference type="EMBL" id="LR798461">
    <property type="protein sequence ID" value="CAB5238556.1"/>
    <property type="molecule type" value="Genomic_DNA"/>
</dbReference>
<keyword evidence="4" id="KW-0378">Hydrolase</keyword>
<reference evidence="4" key="1">
    <citation type="submission" date="2020-05" db="EMBL/GenBank/DDBJ databases">
        <authorList>
            <person name="Chiriac C."/>
            <person name="Salcher M."/>
            <person name="Ghai R."/>
            <person name="Kavagutti S V."/>
        </authorList>
    </citation>
    <scope>NUCLEOTIDE SEQUENCE</scope>
</reference>
<feature type="domain" description="HNH nuclease" evidence="2">
    <location>
        <begin position="9"/>
        <end position="53"/>
    </location>
</feature>
<dbReference type="SUPFAM" id="SSF54060">
    <property type="entry name" value="His-Me finger endonucleases"/>
    <property type="match status" value="1"/>
</dbReference>
<dbReference type="InterPro" id="IPR036955">
    <property type="entry name" value="AP2/ERF_dom_sf"/>
</dbReference>
<dbReference type="GO" id="GO:0003677">
    <property type="term" value="F:DNA binding"/>
    <property type="evidence" value="ECO:0007669"/>
    <property type="project" value="InterPro"/>
</dbReference>
<dbReference type="EMBL" id="LR797289">
    <property type="protein sequence ID" value="CAB4199786.1"/>
    <property type="molecule type" value="Genomic_DNA"/>
</dbReference>
<evidence type="ECO:0000256" key="1">
    <source>
        <dbReference type="SAM" id="MobiDB-lite"/>
    </source>
</evidence>
<feature type="region of interest" description="Disordered" evidence="1">
    <location>
        <begin position="34"/>
        <end position="55"/>
    </location>
</feature>
<evidence type="ECO:0000313" key="3">
    <source>
        <dbReference type="EMBL" id="CAB4172191.1"/>
    </source>
</evidence>
<dbReference type="Gene3D" id="3.90.75.20">
    <property type="match status" value="1"/>
</dbReference>
<sequence>MVKINQIKYPAHRVVFALANERDPYPMEIDHIDRNPINNHSSNLRTATRSQNASNRSRIRINSSGVLGVTFCKRTQKWMAQIGLNKKTIFLGRYSSIEDAKKARASASLIHHGEFA</sequence>
<accession>A0A6J5RZE0</accession>